<feature type="transmembrane region" description="Helical" evidence="2">
    <location>
        <begin position="302"/>
        <end position="322"/>
    </location>
</feature>
<feature type="transmembrane region" description="Helical" evidence="2">
    <location>
        <begin position="484"/>
        <end position="504"/>
    </location>
</feature>
<dbReference type="RefSeq" id="WP_197552301.1">
    <property type="nucleotide sequence ID" value="NZ_CP063212.1"/>
</dbReference>
<feature type="transmembrane region" description="Helical" evidence="2">
    <location>
        <begin position="245"/>
        <end position="264"/>
    </location>
</feature>
<organism evidence="3 4">
    <name type="scientific">Trueperella pecoris</name>
    <dbReference type="NCBI Taxonomy" id="2733571"/>
    <lineage>
        <taxon>Bacteria</taxon>
        <taxon>Bacillati</taxon>
        <taxon>Actinomycetota</taxon>
        <taxon>Actinomycetes</taxon>
        <taxon>Actinomycetales</taxon>
        <taxon>Actinomycetaceae</taxon>
        <taxon>Trueperella</taxon>
    </lineage>
</organism>
<evidence type="ECO:0000256" key="1">
    <source>
        <dbReference type="SAM" id="MobiDB-lite"/>
    </source>
</evidence>
<feature type="transmembrane region" description="Helical" evidence="2">
    <location>
        <begin position="12"/>
        <end position="29"/>
    </location>
</feature>
<dbReference type="Pfam" id="PF20176">
    <property type="entry name" value="DUF6541"/>
    <property type="match status" value="1"/>
</dbReference>
<evidence type="ECO:0000313" key="3">
    <source>
        <dbReference type="EMBL" id="QOR47250.1"/>
    </source>
</evidence>
<keyword evidence="2" id="KW-0812">Transmembrane</keyword>
<dbReference type="EMBL" id="CP063212">
    <property type="protein sequence ID" value="QOR47250.1"/>
    <property type="molecule type" value="Genomic_DNA"/>
</dbReference>
<feature type="transmembrane region" description="Helical" evidence="2">
    <location>
        <begin position="195"/>
        <end position="214"/>
    </location>
</feature>
<keyword evidence="2" id="KW-0472">Membrane</keyword>
<keyword evidence="2" id="KW-1133">Transmembrane helix</keyword>
<feature type="transmembrane region" description="Helical" evidence="2">
    <location>
        <begin position="420"/>
        <end position="439"/>
    </location>
</feature>
<evidence type="ECO:0000256" key="2">
    <source>
        <dbReference type="SAM" id="Phobius"/>
    </source>
</evidence>
<name>A0A7M1QYZ3_9ACTO</name>
<feature type="transmembrane region" description="Helical" evidence="2">
    <location>
        <begin position="276"/>
        <end position="296"/>
    </location>
</feature>
<feature type="transmembrane region" description="Helical" evidence="2">
    <location>
        <begin position="36"/>
        <end position="58"/>
    </location>
</feature>
<feature type="transmembrane region" description="Helical" evidence="2">
    <location>
        <begin position="334"/>
        <end position="352"/>
    </location>
</feature>
<dbReference type="Proteomes" id="UP000594961">
    <property type="component" value="Chromosome"/>
</dbReference>
<reference evidence="3 4" key="1">
    <citation type="submission" date="2020-10" db="EMBL/GenBank/DDBJ databases">
        <title>Trueperella pecoris sp. nov. isolated from bovine and porcine specimens.</title>
        <authorList>
            <person name="Schoenecker L."/>
            <person name="Schnydrig P."/>
            <person name="Brodard I."/>
            <person name="Thomann A."/>
            <person name="Hemphill A."/>
            <person name="Rodriguez-Campos S."/>
            <person name="Perreten V."/>
            <person name="Jores J."/>
            <person name="Kittl S."/>
        </authorList>
    </citation>
    <scope>NUCLEOTIDE SEQUENCE [LARGE SCALE GENOMIC DNA]</scope>
    <source>
        <strain evidence="3 4">19OD0592</strain>
    </source>
</reference>
<protein>
    <submittedName>
        <fullName evidence="3">Uncharacterized protein</fullName>
    </submittedName>
</protein>
<evidence type="ECO:0000313" key="4">
    <source>
        <dbReference type="Proteomes" id="UP000594961"/>
    </source>
</evidence>
<feature type="transmembrane region" description="Helical" evidence="2">
    <location>
        <begin position="221"/>
        <end position="239"/>
    </location>
</feature>
<dbReference type="InterPro" id="IPR046671">
    <property type="entry name" value="DUF6541"/>
</dbReference>
<feature type="transmembrane region" description="Helical" evidence="2">
    <location>
        <begin position="393"/>
        <end position="413"/>
    </location>
</feature>
<dbReference type="AlphaFoldDB" id="A0A7M1QYZ3"/>
<proteinExistence type="predicted"/>
<gene>
    <name evidence="3" type="ORF">INS90_08270</name>
</gene>
<sequence>MSQWLGEAPRLGALLAVFYIPGLILAHSFHYRQSLFLRLAVAPAWTAGLVGVLALGYGKAGLAWTVWSALPGFIVAFALAFGIYSLLRRRSEAVPAAIAAPPMWQPALASLAFGLVAALPILTTIPPDGIIQGGDSQFHIGLLWQIEQDGIASPLTASAGMMGLDRSSSFYPTAWHAILALVTSGTSQVLATTNVMLVVAPIMWIFSTMALTWAVTKNRTAMWWSLAASAMVPMALVRLELITTLWPFVVGMSIMPGALAMFIAQAREVPALWRNSPGLVVVTAMYWMFPALGLAIFHPSTFLPAVAGGWFVGVVYACWKLWRGLRARAGIRHATPWAGLIVFLIAAPQLIYRSPYASLFQLHRAPNVSFKAVPAKLTAALNMYSLDGAPATAVFHFTVIVLSVLTAVTVWLWCRNRLLVLAWVAQVLLILACFFPVPIFNRLTSLYYNVAVRALVGEAVFLVPMMGLALAVWAGWLAQRLGRVSVMSAGAAMLAFAAITGLSFPENARASHEMVSPEVGDVRYLASGAELDMLRRASSLPADSYILGDPAAGASLAQVAAGRRAVFPYPGMDFGEKNTLLVEHFRDIHFNPRICSVVREFGITHFYADRPGWYNSSYTSQRRPGLYHVDTTRGFTLVDRGGSAALYRIDMCSDPTWVFDKPPAPPRPGDLDTRPGRPSVL</sequence>
<accession>A0A7M1QYZ3</accession>
<feature type="transmembrane region" description="Helical" evidence="2">
    <location>
        <begin position="107"/>
        <end position="125"/>
    </location>
</feature>
<feature type="transmembrane region" description="Helical" evidence="2">
    <location>
        <begin position="64"/>
        <end position="87"/>
    </location>
</feature>
<feature type="transmembrane region" description="Helical" evidence="2">
    <location>
        <begin position="459"/>
        <end position="477"/>
    </location>
</feature>
<feature type="region of interest" description="Disordered" evidence="1">
    <location>
        <begin position="660"/>
        <end position="681"/>
    </location>
</feature>